<reference evidence="2" key="2">
    <citation type="submission" date="2018-05" db="EMBL/GenBank/DDBJ databases">
        <authorList>
            <person name="Lanie J.A."/>
            <person name="Ng W.-L."/>
            <person name="Kazmierczak K.M."/>
            <person name="Andrzejewski T.M."/>
            <person name="Davidsen T.M."/>
            <person name="Wayne K.J."/>
            <person name="Tettelin H."/>
            <person name="Glass J.I."/>
            <person name="Rusch D."/>
            <person name="Podicherti R."/>
            <person name="Tsui H.-C.T."/>
            <person name="Winkler M.E."/>
        </authorList>
    </citation>
    <scope>NUCLEOTIDE SEQUENCE</scope>
    <source>
        <strain evidence="2">Lactococcus lactis</strain>
    </source>
</reference>
<evidence type="ECO:0000313" key="2">
    <source>
        <dbReference type="EMBL" id="SPS12297.1"/>
    </source>
</evidence>
<gene>
    <name evidence="1" type="ORF">AMHIJAGA_02252</name>
</gene>
<protein>
    <submittedName>
        <fullName evidence="1">Uncharacterized protein</fullName>
    </submittedName>
</protein>
<organism evidence="1">
    <name type="scientific">Lactococcus lactis</name>
    <dbReference type="NCBI Taxonomy" id="1358"/>
    <lineage>
        <taxon>Bacteria</taxon>
        <taxon>Bacillati</taxon>
        <taxon>Bacillota</taxon>
        <taxon>Bacilli</taxon>
        <taxon>Lactobacillales</taxon>
        <taxon>Streptococcaceae</taxon>
        <taxon>Lactococcus</taxon>
    </lineage>
</organism>
<evidence type="ECO:0000313" key="1">
    <source>
        <dbReference type="EMBL" id="SPB28061.1"/>
    </source>
</evidence>
<dbReference type="EMBL" id="OGTW01000096">
    <property type="protein sequence ID" value="SPB28061.1"/>
    <property type="molecule type" value="Genomic_DNA"/>
</dbReference>
<reference evidence="1" key="1">
    <citation type="submission" date="2018-01" db="EMBL/GenBank/DDBJ databases">
        <authorList>
            <person name="Gaut B.S."/>
            <person name="Morton B.R."/>
            <person name="Clegg M.T."/>
            <person name="Duvall M.R."/>
        </authorList>
    </citation>
    <scope>NUCLEOTIDE SEQUENCE</scope>
    <source>
        <strain evidence="1">Lactococcus lactis</strain>
    </source>
</reference>
<accession>A0A2X0PZW2</accession>
<sequence>MNNFIQNKIMPPMMKFLNTRAVTAIKNGMIYHYWFSILDSWSIAIPSRPRLHEQNQIGPTLFTN</sequence>
<reference evidence="3" key="3">
    <citation type="submission" date="2018-05" db="EMBL/GenBank/DDBJ databases">
        <authorList>
            <person name="Duru I."/>
        </authorList>
    </citation>
    <scope>NUCLEOTIDE SEQUENCE [LARGE SCALE GENOMIC DNA]</scope>
</reference>
<proteinExistence type="predicted"/>
<dbReference type="EMBL" id="OGTW02000096">
    <property type="protein sequence ID" value="SPS12297.1"/>
    <property type="molecule type" value="Genomic_DNA"/>
</dbReference>
<evidence type="ECO:0000313" key="3">
    <source>
        <dbReference type="Proteomes" id="UP000279235"/>
    </source>
</evidence>
<name>A0A2X0PZW2_9LACT</name>
<dbReference type="Proteomes" id="UP000279235">
    <property type="component" value="Unassembled WGS sequence"/>
</dbReference>
<dbReference type="AlphaFoldDB" id="A0A2X0PZW2"/>